<comment type="caution">
    <text evidence="10">The sequence shown here is derived from an EMBL/GenBank/DDBJ whole genome shotgun (WGS) entry which is preliminary data.</text>
</comment>
<dbReference type="Pfam" id="PF00069">
    <property type="entry name" value="Pkinase"/>
    <property type="match status" value="2"/>
</dbReference>
<evidence type="ECO:0000256" key="3">
    <source>
        <dbReference type="ARBA" id="ARBA00022777"/>
    </source>
</evidence>
<evidence type="ECO:0000259" key="9">
    <source>
        <dbReference type="PROSITE" id="PS50110"/>
    </source>
</evidence>
<dbReference type="InterPro" id="IPR000719">
    <property type="entry name" value="Prot_kinase_dom"/>
</dbReference>
<dbReference type="Gene3D" id="3.30.200.20">
    <property type="entry name" value="Phosphorylase Kinase, domain 1"/>
    <property type="match status" value="1"/>
</dbReference>
<dbReference type="CDD" id="cd14014">
    <property type="entry name" value="STKc_PknB_like"/>
    <property type="match status" value="1"/>
</dbReference>
<dbReference type="Pfam" id="PF09986">
    <property type="entry name" value="DUF2225"/>
    <property type="match status" value="1"/>
</dbReference>
<evidence type="ECO:0000313" key="10">
    <source>
        <dbReference type="EMBL" id="RCK81450.1"/>
    </source>
</evidence>
<feature type="domain" description="Response regulatory" evidence="9">
    <location>
        <begin position="593"/>
        <end position="707"/>
    </location>
</feature>
<keyword evidence="3 10" id="KW-0418">Kinase</keyword>
<dbReference type="PANTHER" id="PTHR43289">
    <property type="entry name" value="MITOGEN-ACTIVATED PROTEIN KINASE KINASE KINASE 20-RELATED"/>
    <property type="match status" value="1"/>
</dbReference>
<evidence type="ECO:0000256" key="2">
    <source>
        <dbReference type="ARBA" id="ARBA00022741"/>
    </source>
</evidence>
<dbReference type="PROSITE" id="PS50110">
    <property type="entry name" value="RESPONSE_REGULATORY"/>
    <property type="match status" value="1"/>
</dbReference>
<dbReference type="PROSITE" id="PS50011">
    <property type="entry name" value="PROTEIN_KINASE_DOM"/>
    <property type="match status" value="2"/>
</dbReference>
<evidence type="ECO:0000256" key="5">
    <source>
        <dbReference type="PROSITE-ProRule" id="PRU00169"/>
    </source>
</evidence>
<evidence type="ECO:0000313" key="11">
    <source>
        <dbReference type="Proteomes" id="UP000252355"/>
    </source>
</evidence>
<dbReference type="EMBL" id="QOQW01000001">
    <property type="protein sequence ID" value="RCK81450.1"/>
    <property type="molecule type" value="Genomic_DNA"/>
</dbReference>
<keyword evidence="2 6" id="KW-0547">Nucleotide-binding</keyword>
<name>A0A367ZTT2_9BACT</name>
<dbReference type="GO" id="GO:0005524">
    <property type="term" value="F:ATP binding"/>
    <property type="evidence" value="ECO:0007669"/>
    <property type="project" value="UniProtKB-UniRule"/>
</dbReference>
<evidence type="ECO:0000256" key="1">
    <source>
        <dbReference type="ARBA" id="ARBA00022679"/>
    </source>
</evidence>
<proteinExistence type="predicted"/>
<feature type="modified residue" description="4-aspartylphosphate" evidence="5">
    <location>
        <position position="644"/>
    </location>
</feature>
<feature type="region of interest" description="Disordered" evidence="7">
    <location>
        <begin position="328"/>
        <end position="355"/>
    </location>
</feature>
<dbReference type="InterPro" id="IPR008271">
    <property type="entry name" value="Ser/Thr_kinase_AS"/>
</dbReference>
<sequence>MFPNGALINGRYRLLIKLGEGGMGAVFKAYEAEMSRVVALKFLHPDVARDPVGAGRFRQEGEILATIRHPRIVEIYCLETEEKTGLPFMVMEFFPGRSLMDFQKRLAQDPLRVIRLFIDLLDGVQAFHARQIVHRDLKPANLLLDPRGALKIVDFGIAKGARQQTQPGLALGTPWYMSPEQCEGKPDITPKSDIYSLGVVLWEVLTGAPPFKVPTEASDPMLAAIIQHLTAPPPLEELERSPFGVWFTDLLRAMLEKDPKRRPEIPAIVEALQTIKSRLLARSDAIEWRFPVHRLLQAGPFGGVHEGRDARTEAPVLIRVLVASPACHRAEEGPSGSRPDSPRPAPGREADSGQASAIERRLQRLAEVKHPVLCPVIQYGYDQEKQRFFLIQEAPGGDSLRARREALGQDRQAAATFLLRLLEGLEPLHRLGEPHGNIHPDFLGIDQQGNPRLSGFPITARTTRTRAESGEAGRYLAPEQWGPEPATPAADIYSAGLVFWEALFGKLPASVPDQSPVAPVAVAAASTLAETLSLQPLSPQDPLFPFLDSLLAMLRPDPRQRPSLGDLLRGLRDVVAAFDRAVVQGGRGVVRRQCLILTRDAAVATLIELTLKEYGFQARRARSYADMTRLSGQVPTVAWFIDLDGYLKSVADITALALKAAPEAKMVFLATAFTRELAEECLDQRAVGLLVKPLVIPRLVQTLNALCEEPELVERDGLSALRPDLAGDEAVSRAAVGQGGSPLQILFFECGVCGERFGSPQFKPGAFEVQGTETDFCPICPAGVVPELYAIVVCPSCLYANFAGRFSRVEAAAEALASFLAPPASERRSKVALDLDFGGERGLVEGCRSYELAALTVEELAPLEYDRQASGIFLKGAWLCRRLGKPLMETEFLSRSLECLVRLYHPYLLLSSRFPGWEAVQERLKPGQKPLSERAVVVNGFLAAELSARLGLAEQAEFYFEQVFGLPFLSRYPLLSRHIHAAYRTFKFRTDQPPDRTSPGA</sequence>
<keyword evidence="10" id="KW-0723">Serine/threonine-protein kinase</keyword>
<dbReference type="Gene3D" id="1.10.510.10">
    <property type="entry name" value="Transferase(Phosphotransferase) domain 1"/>
    <property type="match status" value="2"/>
</dbReference>
<feature type="domain" description="Protein kinase" evidence="8">
    <location>
        <begin position="12"/>
        <end position="275"/>
    </location>
</feature>
<evidence type="ECO:0000259" key="8">
    <source>
        <dbReference type="PROSITE" id="PS50011"/>
    </source>
</evidence>
<dbReference type="InterPro" id="IPR018708">
    <property type="entry name" value="DUF2225"/>
</dbReference>
<evidence type="ECO:0000256" key="4">
    <source>
        <dbReference type="ARBA" id="ARBA00022840"/>
    </source>
</evidence>
<dbReference type="InterPro" id="IPR011006">
    <property type="entry name" value="CheY-like_superfamily"/>
</dbReference>
<keyword evidence="1" id="KW-0808">Transferase</keyword>
<gene>
    <name evidence="10" type="ORF">OZSIB_0584</name>
</gene>
<dbReference type="GO" id="GO:0004674">
    <property type="term" value="F:protein serine/threonine kinase activity"/>
    <property type="evidence" value="ECO:0007669"/>
    <property type="project" value="UniProtKB-KW"/>
</dbReference>
<evidence type="ECO:0000256" key="7">
    <source>
        <dbReference type="SAM" id="MobiDB-lite"/>
    </source>
</evidence>
<dbReference type="GO" id="GO:0000160">
    <property type="term" value="P:phosphorelay signal transduction system"/>
    <property type="evidence" value="ECO:0007669"/>
    <property type="project" value="InterPro"/>
</dbReference>
<dbReference type="PROSITE" id="PS00108">
    <property type="entry name" value="PROTEIN_KINASE_ST"/>
    <property type="match status" value="1"/>
</dbReference>
<keyword evidence="4 6" id="KW-0067">ATP-binding</keyword>
<dbReference type="AlphaFoldDB" id="A0A367ZTT2"/>
<keyword evidence="5" id="KW-0597">Phosphoprotein</keyword>
<protein>
    <submittedName>
        <fullName evidence="10">Serine/threonine protein kinase</fullName>
    </submittedName>
</protein>
<dbReference type="PROSITE" id="PS00107">
    <property type="entry name" value="PROTEIN_KINASE_ATP"/>
    <property type="match status" value="1"/>
</dbReference>
<dbReference type="Proteomes" id="UP000252355">
    <property type="component" value="Unassembled WGS sequence"/>
</dbReference>
<evidence type="ECO:0000256" key="6">
    <source>
        <dbReference type="PROSITE-ProRule" id="PRU10141"/>
    </source>
</evidence>
<dbReference type="SUPFAM" id="SSF52172">
    <property type="entry name" value="CheY-like"/>
    <property type="match status" value="1"/>
</dbReference>
<accession>A0A367ZTT2</accession>
<organism evidence="10 11">
    <name type="scientific">Candidatus Ozemobacter sibiricus</name>
    <dbReference type="NCBI Taxonomy" id="2268124"/>
    <lineage>
        <taxon>Bacteria</taxon>
        <taxon>Candidatus Ozemobacteria</taxon>
        <taxon>Candidatus Ozemobacterales</taxon>
        <taxon>Candidatus Ozemobacteraceae</taxon>
        <taxon>Candidatus Ozemobacter</taxon>
    </lineage>
</organism>
<dbReference type="Gene3D" id="3.40.50.2300">
    <property type="match status" value="1"/>
</dbReference>
<feature type="binding site" evidence="6">
    <location>
        <position position="41"/>
    </location>
    <ligand>
        <name>ATP</name>
        <dbReference type="ChEBI" id="CHEBI:30616"/>
    </ligand>
</feature>
<dbReference type="PANTHER" id="PTHR43289:SF6">
    <property type="entry name" value="SERINE_THREONINE-PROTEIN KINASE NEKL-3"/>
    <property type="match status" value="1"/>
</dbReference>
<dbReference type="SUPFAM" id="SSF56112">
    <property type="entry name" value="Protein kinase-like (PK-like)"/>
    <property type="match status" value="2"/>
</dbReference>
<reference evidence="10 11" key="1">
    <citation type="submission" date="2018-05" db="EMBL/GenBank/DDBJ databases">
        <title>A metagenomic window into the 2 km-deep terrestrial subsurface aquifer revealed taxonomically and functionally diverse microbial community comprising novel uncultured bacterial lineages.</title>
        <authorList>
            <person name="Kadnikov V.V."/>
            <person name="Mardanov A.V."/>
            <person name="Beletsky A.V."/>
            <person name="Banks D."/>
            <person name="Pimenov N.V."/>
            <person name="Frank Y.A."/>
            <person name="Karnachuk O.V."/>
            <person name="Ravin N.V."/>
        </authorList>
    </citation>
    <scope>NUCLEOTIDE SEQUENCE [LARGE SCALE GENOMIC DNA]</scope>
    <source>
        <strain evidence="10">BY5</strain>
    </source>
</reference>
<feature type="domain" description="Protein kinase" evidence="8">
    <location>
        <begin position="290"/>
        <end position="575"/>
    </location>
</feature>
<dbReference type="InterPro" id="IPR017441">
    <property type="entry name" value="Protein_kinase_ATP_BS"/>
</dbReference>
<dbReference type="InterPro" id="IPR011009">
    <property type="entry name" value="Kinase-like_dom_sf"/>
</dbReference>
<dbReference type="InterPro" id="IPR001789">
    <property type="entry name" value="Sig_transdc_resp-reg_receiver"/>
</dbReference>
<dbReference type="SMART" id="SM00220">
    <property type="entry name" value="S_TKc"/>
    <property type="match status" value="2"/>
</dbReference>